<sequence length="197" mass="21748">MLCSNSGTLHKPARMASSQETMSTGVDFFFFLAEQHLRYSLLRSRAYGKEKMLVDMQQHKKLVDITLLRLEFPSCPLDVGLAVLEVLADRHGGNGDDDDDGNEERALATAMQRKQLKLTALPPHNRQNKKQTTGISAAAAAAGGDGNNKANKRIESLTKGTFGFACMSSGNFYKLICFSYSTKERKISVKSILHTPY</sequence>
<dbReference type="AlphaFoldDB" id="A0A0E0GFM2"/>
<evidence type="ECO:0000313" key="2">
    <source>
        <dbReference type="EnsemblPlants" id="ONIVA03G00430.2"/>
    </source>
</evidence>
<dbReference type="Gramene" id="ONIVA03G00430.2">
    <property type="protein sequence ID" value="ONIVA03G00430.2"/>
    <property type="gene ID" value="ONIVA03G00430"/>
</dbReference>
<dbReference type="EnsemblPlants" id="ONIVA03G00430.2">
    <property type="protein sequence ID" value="ONIVA03G00430.2"/>
    <property type="gene ID" value="ONIVA03G00430"/>
</dbReference>
<name>A0A0E0GFM2_ORYNI</name>
<feature type="region of interest" description="Disordered" evidence="1">
    <location>
        <begin position="121"/>
        <end position="150"/>
    </location>
</feature>
<evidence type="ECO:0000256" key="1">
    <source>
        <dbReference type="SAM" id="MobiDB-lite"/>
    </source>
</evidence>
<reference evidence="2" key="2">
    <citation type="submission" date="2018-04" db="EMBL/GenBank/DDBJ databases">
        <title>OnivRS2 (Oryza nivara Reference Sequence Version 2).</title>
        <authorList>
            <person name="Zhang J."/>
            <person name="Kudrna D."/>
            <person name="Lee S."/>
            <person name="Talag J."/>
            <person name="Rajasekar S."/>
            <person name="Welchert J."/>
            <person name="Hsing Y.-I."/>
            <person name="Wing R.A."/>
        </authorList>
    </citation>
    <scope>NUCLEOTIDE SEQUENCE [LARGE SCALE GENOMIC DNA]</scope>
    <source>
        <strain evidence="2">SL10</strain>
    </source>
</reference>
<reference evidence="2" key="1">
    <citation type="submission" date="2015-04" db="UniProtKB">
        <authorList>
            <consortium name="EnsemblPlants"/>
        </authorList>
    </citation>
    <scope>IDENTIFICATION</scope>
    <source>
        <strain evidence="2">SL10</strain>
    </source>
</reference>
<organism evidence="2">
    <name type="scientific">Oryza nivara</name>
    <name type="common">Indian wild rice</name>
    <name type="synonym">Oryza sativa f. spontanea</name>
    <dbReference type="NCBI Taxonomy" id="4536"/>
    <lineage>
        <taxon>Eukaryota</taxon>
        <taxon>Viridiplantae</taxon>
        <taxon>Streptophyta</taxon>
        <taxon>Embryophyta</taxon>
        <taxon>Tracheophyta</taxon>
        <taxon>Spermatophyta</taxon>
        <taxon>Magnoliopsida</taxon>
        <taxon>Liliopsida</taxon>
        <taxon>Poales</taxon>
        <taxon>Poaceae</taxon>
        <taxon>BOP clade</taxon>
        <taxon>Oryzoideae</taxon>
        <taxon>Oryzeae</taxon>
        <taxon>Oryzinae</taxon>
        <taxon>Oryza</taxon>
    </lineage>
</organism>
<keyword evidence="3" id="KW-1185">Reference proteome</keyword>
<dbReference type="Proteomes" id="UP000006591">
    <property type="component" value="Chromosome 3"/>
</dbReference>
<proteinExistence type="predicted"/>
<dbReference type="HOGENOM" id="CLU_1477393_0_0_1"/>
<protein>
    <submittedName>
        <fullName evidence="2">Uncharacterized protein</fullName>
    </submittedName>
</protein>
<evidence type="ECO:0000313" key="3">
    <source>
        <dbReference type="Proteomes" id="UP000006591"/>
    </source>
</evidence>
<accession>A0A0E0GFM2</accession>